<dbReference type="CDD" id="cd03081">
    <property type="entry name" value="TRX_Fd_NuoE_FDH_gamma"/>
    <property type="match status" value="1"/>
</dbReference>
<comment type="cofactor">
    <cofactor evidence="6">
        <name>[2Fe-2S] cluster</name>
        <dbReference type="ChEBI" id="CHEBI:190135"/>
    </cofactor>
</comment>
<protein>
    <submittedName>
        <fullName evidence="9">NADH:ubiquinone oxidoreductase 24 kD subunit</fullName>
    </submittedName>
</protein>
<dbReference type="GO" id="GO:0046872">
    <property type="term" value="F:metal ion binding"/>
    <property type="evidence" value="ECO:0007669"/>
    <property type="project" value="UniProtKB-KW"/>
</dbReference>
<dbReference type="InterPro" id="IPR028431">
    <property type="entry name" value="NADP_DH_HndA-like"/>
</dbReference>
<comment type="cofactor">
    <cofactor evidence="7">
        <name>[2Fe-2S] cluster</name>
        <dbReference type="ChEBI" id="CHEBI:190135"/>
    </cofactor>
    <text evidence="7">Binds 1 [2Fe-2S] cluster.</text>
</comment>
<evidence type="ECO:0000313" key="9">
    <source>
        <dbReference type="EMBL" id="BAO82331.1"/>
    </source>
</evidence>
<dbReference type="Pfam" id="PF01257">
    <property type="entry name" value="2Fe-2S_thioredx"/>
    <property type="match status" value="1"/>
</dbReference>
<dbReference type="InterPro" id="IPR002023">
    <property type="entry name" value="NuoE-like"/>
</dbReference>
<keyword evidence="10" id="KW-1185">Reference proteome</keyword>
<dbReference type="KEGG" id="cbab:SMCB_0103"/>
<dbReference type="InterPro" id="IPR041921">
    <property type="entry name" value="NuoE_N"/>
</dbReference>
<dbReference type="Gene3D" id="1.10.10.1590">
    <property type="entry name" value="NADH-quinone oxidoreductase subunit E"/>
    <property type="match status" value="1"/>
</dbReference>
<dbReference type="SUPFAM" id="SSF52833">
    <property type="entry name" value="Thioredoxin-like"/>
    <property type="match status" value="1"/>
</dbReference>
<sequence length="172" mass="18528">MSTLPSPAAAPAAPHPDQAAPDKLTPLLERWRKVPGGLLPLLHEVQAAFGYVPSSTVPRIARALGLSRAEVHGVISFYHDFRSQPPAQHRLRVCQAESCQAMGSQALTTALEQRLGCKLDQPRADGTWALESVYCLGLCAASPALMLDGQLHARVGLEQAQALIQHTEEQRA</sequence>
<dbReference type="RefSeq" id="WP_082027136.1">
    <property type="nucleotide sequence ID" value="NZ_AP014569.1"/>
</dbReference>
<feature type="binding site" evidence="7">
    <location>
        <position position="94"/>
    </location>
    <ligand>
        <name>[2Fe-2S] cluster</name>
        <dbReference type="ChEBI" id="CHEBI:190135"/>
    </ligand>
</feature>
<evidence type="ECO:0000256" key="4">
    <source>
        <dbReference type="ARBA" id="ARBA00023004"/>
    </source>
</evidence>
<evidence type="ECO:0000313" key="10">
    <source>
        <dbReference type="Proteomes" id="UP000066014"/>
    </source>
</evidence>
<dbReference type="EMBL" id="AP014569">
    <property type="protein sequence ID" value="BAO82331.1"/>
    <property type="molecule type" value="Genomic_DNA"/>
</dbReference>
<evidence type="ECO:0000256" key="8">
    <source>
        <dbReference type="SAM" id="MobiDB-lite"/>
    </source>
</evidence>
<dbReference type="InterPro" id="IPR036249">
    <property type="entry name" value="Thioredoxin-like_sf"/>
</dbReference>
<comment type="similarity">
    <text evidence="1">Belongs to the complex I 24 kDa subunit family.</text>
</comment>
<keyword evidence="9" id="KW-0830">Ubiquinone</keyword>
<dbReference type="PIRSF" id="PIRSF000216">
    <property type="entry name" value="NADH_DH_24kDa"/>
    <property type="match status" value="1"/>
</dbReference>
<evidence type="ECO:0000256" key="2">
    <source>
        <dbReference type="ARBA" id="ARBA00022714"/>
    </source>
</evidence>
<feature type="compositionally biased region" description="Low complexity" evidence="8">
    <location>
        <begin position="1"/>
        <end position="21"/>
    </location>
</feature>
<evidence type="ECO:0000256" key="5">
    <source>
        <dbReference type="ARBA" id="ARBA00023014"/>
    </source>
</evidence>
<dbReference type="HOGENOM" id="CLU_054362_2_2_4"/>
<evidence type="ECO:0000256" key="3">
    <source>
        <dbReference type="ARBA" id="ARBA00022723"/>
    </source>
</evidence>
<feature type="binding site" evidence="7">
    <location>
        <position position="139"/>
    </location>
    <ligand>
        <name>[2Fe-2S] cluster</name>
        <dbReference type="ChEBI" id="CHEBI:190135"/>
    </ligand>
</feature>
<dbReference type="GO" id="GO:0016491">
    <property type="term" value="F:oxidoreductase activity"/>
    <property type="evidence" value="ECO:0007669"/>
    <property type="project" value="InterPro"/>
</dbReference>
<accession>A0A060NJC6</accession>
<dbReference type="PANTHER" id="PTHR43342:SF2">
    <property type="entry name" value="POTENTIAL NAD-REDUCING HYDROGENASE SUBUNIT"/>
    <property type="match status" value="1"/>
</dbReference>
<dbReference type="Gene3D" id="3.40.30.10">
    <property type="entry name" value="Glutaredoxin"/>
    <property type="match status" value="1"/>
</dbReference>
<feature type="region of interest" description="Disordered" evidence="8">
    <location>
        <begin position="1"/>
        <end position="22"/>
    </location>
</feature>
<keyword evidence="4 7" id="KW-0408">Iron</keyword>
<evidence type="ECO:0000256" key="7">
    <source>
        <dbReference type="PIRSR" id="PIRSR000216-1"/>
    </source>
</evidence>
<keyword evidence="2 7" id="KW-0001">2Fe-2S</keyword>
<keyword evidence="5 7" id="KW-0411">Iron-sulfur</keyword>
<evidence type="ECO:0000256" key="6">
    <source>
        <dbReference type="ARBA" id="ARBA00034078"/>
    </source>
</evidence>
<keyword evidence="3 7" id="KW-0479">Metal-binding</keyword>
<dbReference type="Proteomes" id="UP000066014">
    <property type="component" value="Chromosome"/>
</dbReference>
<proteinExistence type="inferred from homology"/>
<gene>
    <name evidence="9" type="ORF">SMCB_0103</name>
</gene>
<dbReference type="AlphaFoldDB" id="A0A060NJC6"/>
<feature type="binding site" evidence="7">
    <location>
        <position position="99"/>
    </location>
    <ligand>
        <name>[2Fe-2S] cluster</name>
        <dbReference type="ChEBI" id="CHEBI:190135"/>
    </ligand>
</feature>
<organism evidence="9 10">
    <name type="scientific">Serpentinimonas maccroryi</name>
    <dbReference type="NCBI Taxonomy" id="1458426"/>
    <lineage>
        <taxon>Bacteria</taxon>
        <taxon>Pseudomonadati</taxon>
        <taxon>Pseudomonadota</taxon>
        <taxon>Betaproteobacteria</taxon>
        <taxon>Burkholderiales</taxon>
        <taxon>Comamonadaceae</taxon>
        <taxon>Serpentinimonas</taxon>
    </lineage>
</organism>
<evidence type="ECO:0000256" key="1">
    <source>
        <dbReference type="ARBA" id="ARBA00010643"/>
    </source>
</evidence>
<dbReference type="NCBIfam" id="NF004638">
    <property type="entry name" value="PRK05988.1"/>
    <property type="match status" value="1"/>
</dbReference>
<name>A0A060NJC6_9BURK</name>
<dbReference type="STRING" id="1458426.SMCB_0103"/>
<reference evidence="9 10" key="1">
    <citation type="journal article" date="2014" name="Nat. Commun.">
        <title>Physiological and genomic features of highly alkaliphilic hydrogen-utilizing Betaproteobacteria from a continental serpentinizing site.</title>
        <authorList>
            <person name="Suzuki S."/>
            <person name="Kuenen J.G."/>
            <person name="Schipper K."/>
            <person name="van der Velde S."/>
            <person name="Ishii S."/>
            <person name="Wu A."/>
            <person name="Sorokin D.Y."/>
            <person name="Tenney A."/>
            <person name="Meng X.Y."/>
            <person name="Morrill P.L."/>
            <person name="Kamagata Y."/>
            <person name="Muyzer G."/>
            <person name="Nealson K.H."/>
        </authorList>
    </citation>
    <scope>NUCLEOTIDE SEQUENCE [LARGE SCALE GENOMIC DNA]</scope>
    <source>
        <strain evidence="9 10">B1</strain>
    </source>
</reference>
<feature type="binding site" evidence="7">
    <location>
        <position position="135"/>
    </location>
    <ligand>
        <name>[2Fe-2S] cluster</name>
        <dbReference type="ChEBI" id="CHEBI:190135"/>
    </ligand>
</feature>
<dbReference type="GO" id="GO:0051537">
    <property type="term" value="F:2 iron, 2 sulfur cluster binding"/>
    <property type="evidence" value="ECO:0007669"/>
    <property type="project" value="UniProtKB-KW"/>
</dbReference>
<dbReference type="OrthoDB" id="9807941at2"/>
<dbReference type="PANTHER" id="PTHR43342">
    <property type="entry name" value="NADH-QUINONE OXIDOREDUCTASE, E SUBUNIT"/>
    <property type="match status" value="1"/>
</dbReference>